<dbReference type="Proteomes" id="UP000887578">
    <property type="component" value="Unplaced"/>
</dbReference>
<feature type="domain" description="Hint" evidence="2">
    <location>
        <begin position="142"/>
        <end position="234"/>
    </location>
</feature>
<dbReference type="PANTHER" id="PTHR46706">
    <property type="entry name" value="PROTEIN QUA-1-RELATED"/>
    <property type="match status" value="1"/>
</dbReference>
<dbReference type="Pfam" id="PF01079">
    <property type="entry name" value="Hint"/>
    <property type="match status" value="1"/>
</dbReference>
<dbReference type="GO" id="GO:0016539">
    <property type="term" value="P:intein-mediated protein splicing"/>
    <property type="evidence" value="ECO:0007669"/>
    <property type="project" value="InterPro"/>
</dbReference>
<dbReference type="InterPro" id="IPR001767">
    <property type="entry name" value="Hedgehog_Hint"/>
</dbReference>
<dbReference type="PANTHER" id="PTHR46706:SF12">
    <property type="entry name" value="PROTEIN QUA-1-RELATED"/>
    <property type="match status" value="1"/>
</dbReference>
<dbReference type="Gene3D" id="2.170.16.10">
    <property type="entry name" value="Hedgehog/Intein (Hint) domain"/>
    <property type="match status" value="1"/>
</dbReference>
<evidence type="ECO:0000313" key="3">
    <source>
        <dbReference type="Proteomes" id="UP000887578"/>
    </source>
</evidence>
<accession>A0A914P7N0</accession>
<dbReference type="InterPro" id="IPR006141">
    <property type="entry name" value="Intein_N"/>
</dbReference>
<name>A0A914P7N0_9BILA</name>
<dbReference type="AlphaFoldDB" id="A0A914P7N0"/>
<dbReference type="SMART" id="SM00306">
    <property type="entry name" value="HintN"/>
    <property type="match status" value="1"/>
</dbReference>
<dbReference type="InterPro" id="IPR052140">
    <property type="entry name" value="Dev_Signal_Hedgehog-like"/>
</dbReference>
<dbReference type="CDD" id="cd00081">
    <property type="entry name" value="Hint"/>
    <property type="match status" value="1"/>
</dbReference>
<dbReference type="InterPro" id="IPR036844">
    <property type="entry name" value="Hint_dom_sf"/>
</dbReference>
<dbReference type="WBParaSite" id="PDA_v2.g1343.t1">
    <property type="protein sequence ID" value="PDA_v2.g1343.t1"/>
    <property type="gene ID" value="PDA_v2.g1343"/>
</dbReference>
<dbReference type="PROSITE" id="PS50817">
    <property type="entry name" value="INTEIN_N_TER"/>
    <property type="match status" value="1"/>
</dbReference>
<reference evidence="4" key="1">
    <citation type="submission" date="2022-11" db="UniProtKB">
        <authorList>
            <consortium name="WormBaseParasite"/>
        </authorList>
    </citation>
    <scope>IDENTIFICATION</scope>
</reference>
<dbReference type="SUPFAM" id="SSF51294">
    <property type="entry name" value="Hedgehog/intein (Hint) domain"/>
    <property type="match status" value="1"/>
</dbReference>
<dbReference type="InterPro" id="IPR003587">
    <property type="entry name" value="Hint_dom_N"/>
</dbReference>
<evidence type="ECO:0000259" key="2">
    <source>
        <dbReference type="SMART" id="SM00306"/>
    </source>
</evidence>
<dbReference type="GO" id="GO:0016540">
    <property type="term" value="P:protein autoprocessing"/>
    <property type="evidence" value="ECO:0007669"/>
    <property type="project" value="InterPro"/>
</dbReference>
<organism evidence="3 4">
    <name type="scientific">Panagrolaimus davidi</name>
    <dbReference type="NCBI Taxonomy" id="227884"/>
    <lineage>
        <taxon>Eukaryota</taxon>
        <taxon>Metazoa</taxon>
        <taxon>Ecdysozoa</taxon>
        <taxon>Nematoda</taxon>
        <taxon>Chromadorea</taxon>
        <taxon>Rhabditida</taxon>
        <taxon>Tylenchina</taxon>
        <taxon>Panagrolaimomorpha</taxon>
        <taxon>Panagrolaimoidea</taxon>
        <taxon>Panagrolaimidae</taxon>
        <taxon>Panagrolaimus</taxon>
    </lineage>
</organism>
<protein>
    <submittedName>
        <fullName evidence="4">Hint domain-containing protein</fullName>
    </submittedName>
</protein>
<sequence>MQFPGNDANGNPTISVTCISTNPSAPLVLNWFEQNAFRATSNGIGTITRNLTCYNNVNQRILNQPNESGTNSIVDQVECISGVESLTVSSKKHILLQSSQPSQPFQAPLQQFQPVQPEQQPAYNPYQAPVQYPTSWLCPSNMYCFSADTLVTIYDGHKKKRMDELLIGDFVLTADSKNGNIGFSKVTSWIHKKKNLIAKFLKFTLENGQSLKITEKHYIFKGDCKSKFYILQTFSQKFCQT</sequence>
<keyword evidence="1" id="KW-0217">Developmental protein</keyword>
<evidence type="ECO:0000256" key="1">
    <source>
        <dbReference type="ARBA" id="ARBA00022473"/>
    </source>
</evidence>
<evidence type="ECO:0000313" key="4">
    <source>
        <dbReference type="WBParaSite" id="PDA_v2.g1343.t1"/>
    </source>
</evidence>
<keyword evidence="3" id="KW-1185">Reference proteome</keyword>
<proteinExistence type="predicted"/>